<dbReference type="RefSeq" id="WP_378018049.1">
    <property type="nucleotide sequence ID" value="NZ_JBHSKT010000008.1"/>
</dbReference>
<evidence type="ECO:0000313" key="8">
    <source>
        <dbReference type="Proteomes" id="UP001596161"/>
    </source>
</evidence>
<dbReference type="Gene3D" id="1.10.1240.10">
    <property type="entry name" value="Methionine synthase domain"/>
    <property type="match status" value="1"/>
</dbReference>
<sequence>MPNKRTAELVYNLAAEIAQVATELQYKRMPELEARYGKIGRQKCLQDAGYHLSYLAEAILSESPLLFSDYIGWAQQMLGARNIPAKDLAVNLNCIKEALAQRLPIESFVVAAKYVNSAMNQLEAAFEPLESFLKSEHTLKATSEKYLQLLLQGKRNLASQLILQEVEKGAAVKDLYLEVFQPVQHEIGRLWQLNKISVAQEHYCTAATQMIMSQLYEHIFNSERNGYRLVATCISGDLHEVGIRMVADFFEMEGWDTFYLGANTPIESIIRTLREQEANLLIVSATMAYHVRAVADLIAAVRRDTTLNSVKIMVGGYPFNVAPELWQAIGADAFANNASGAIQKANDLLRVLPIK</sequence>
<evidence type="ECO:0000256" key="4">
    <source>
        <dbReference type="ARBA" id="ARBA00023285"/>
    </source>
</evidence>
<gene>
    <name evidence="7" type="ORF">ACFPIB_13810</name>
</gene>
<keyword evidence="2" id="KW-0479">Metal-binding</keyword>
<dbReference type="InterPro" id="IPR036724">
    <property type="entry name" value="Cobalamin-bd_sf"/>
</dbReference>
<dbReference type="InterPro" id="IPR036594">
    <property type="entry name" value="Meth_synthase_dom"/>
</dbReference>
<comment type="similarity">
    <text evidence="1">Belongs to the phycobiliprotein family.</text>
</comment>
<dbReference type="Pfam" id="PF02607">
    <property type="entry name" value="B12-binding_2"/>
    <property type="match status" value="1"/>
</dbReference>
<keyword evidence="8" id="KW-1185">Reference proteome</keyword>
<dbReference type="InterPro" id="IPR009050">
    <property type="entry name" value="Globin-like_sf"/>
</dbReference>
<dbReference type="InterPro" id="IPR012128">
    <property type="entry name" value="Phycobilisome_asu/bsu"/>
</dbReference>
<dbReference type="PANTHER" id="PTHR45833">
    <property type="entry name" value="METHIONINE SYNTHASE"/>
    <property type="match status" value="1"/>
</dbReference>
<dbReference type="PANTHER" id="PTHR45833:SF1">
    <property type="entry name" value="METHIONINE SYNTHASE"/>
    <property type="match status" value="1"/>
</dbReference>
<keyword evidence="3" id="KW-0157">Chromophore</keyword>
<proteinExistence type="inferred from homology"/>
<protein>
    <submittedName>
        <fullName evidence="7">Cobalamin-dependent protein</fullName>
    </submittedName>
</protein>
<dbReference type="InterPro" id="IPR050554">
    <property type="entry name" value="Met_Synthase/Corrinoid"/>
</dbReference>
<dbReference type="Pfam" id="PF02310">
    <property type="entry name" value="B12-binding"/>
    <property type="match status" value="1"/>
</dbReference>
<reference evidence="8" key="1">
    <citation type="journal article" date="2019" name="Int. J. Syst. Evol. Microbiol.">
        <title>The Global Catalogue of Microorganisms (GCM) 10K type strain sequencing project: providing services to taxonomists for standard genome sequencing and annotation.</title>
        <authorList>
            <consortium name="The Broad Institute Genomics Platform"/>
            <consortium name="The Broad Institute Genome Sequencing Center for Infectious Disease"/>
            <person name="Wu L."/>
            <person name="Ma J."/>
        </authorList>
    </citation>
    <scope>NUCLEOTIDE SEQUENCE [LARGE SCALE GENOMIC DNA]</scope>
    <source>
        <strain evidence="8">KACC 12602</strain>
    </source>
</reference>
<evidence type="ECO:0000313" key="7">
    <source>
        <dbReference type="EMBL" id="MFC5271689.1"/>
    </source>
</evidence>
<dbReference type="InterPro" id="IPR038719">
    <property type="entry name" value="Phycobilisome_asu/bsu_sf"/>
</dbReference>
<dbReference type="Gene3D" id="3.40.50.280">
    <property type="entry name" value="Cobalamin-binding domain"/>
    <property type="match status" value="1"/>
</dbReference>
<dbReference type="Proteomes" id="UP001596161">
    <property type="component" value="Unassembled WGS sequence"/>
</dbReference>
<accession>A0ABW0EBH7</accession>
<dbReference type="Gene3D" id="1.10.490.20">
    <property type="entry name" value="Phycocyanins"/>
    <property type="match status" value="1"/>
</dbReference>
<evidence type="ECO:0000256" key="3">
    <source>
        <dbReference type="ARBA" id="ARBA00022991"/>
    </source>
</evidence>
<evidence type="ECO:0000256" key="1">
    <source>
        <dbReference type="ARBA" id="ARBA00008182"/>
    </source>
</evidence>
<keyword evidence="4" id="KW-0170">Cobalt</keyword>
<dbReference type="PROSITE" id="PS51332">
    <property type="entry name" value="B12_BINDING"/>
    <property type="match status" value="1"/>
</dbReference>
<comment type="caution">
    <text evidence="7">The sequence shown here is derived from an EMBL/GenBank/DDBJ whole genome shotgun (WGS) entry which is preliminary data.</text>
</comment>
<feature type="domain" description="B12-binding" evidence="6">
    <location>
        <begin position="226"/>
        <end position="355"/>
    </location>
</feature>
<evidence type="ECO:0000256" key="2">
    <source>
        <dbReference type="ARBA" id="ARBA00022723"/>
    </source>
</evidence>
<dbReference type="EMBL" id="JBHSKT010000008">
    <property type="protein sequence ID" value="MFC5271689.1"/>
    <property type="molecule type" value="Genomic_DNA"/>
</dbReference>
<dbReference type="SUPFAM" id="SSF46458">
    <property type="entry name" value="Globin-like"/>
    <property type="match status" value="1"/>
</dbReference>
<organism evidence="7 8">
    <name type="scientific">Adhaeribacter terreus</name>
    <dbReference type="NCBI Taxonomy" id="529703"/>
    <lineage>
        <taxon>Bacteria</taxon>
        <taxon>Pseudomonadati</taxon>
        <taxon>Bacteroidota</taxon>
        <taxon>Cytophagia</taxon>
        <taxon>Cytophagales</taxon>
        <taxon>Hymenobacteraceae</taxon>
        <taxon>Adhaeribacter</taxon>
    </lineage>
</organism>
<dbReference type="InterPro" id="IPR003759">
    <property type="entry name" value="Cbl-bd_cap"/>
</dbReference>
<dbReference type="InterPro" id="IPR006158">
    <property type="entry name" value="Cobalamin-bd"/>
</dbReference>
<dbReference type="Pfam" id="PF00502">
    <property type="entry name" value="Phycobilisome"/>
    <property type="match status" value="1"/>
</dbReference>
<name>A0ABW0EBH7_9BACT</name>
<keyword evidence="5" id="KW-0089">Bile pigment</keyword>
<evidence type="ECO:0000256" key="5">
    <source>
        <dbReference type="ARBA" id="ARBA00023307"/>
    </source>
</evidence>
<dbReference type="SUPFAM" id="SSF52242">
    <property type="entry name" value="Cobalamin (vitamin B12)-binding domain"/>
    <property type="match status" value="1"/>
</dbReference>
<evidence type="ECO:0000259" key="6">
    <source>
        <dbReference type="PROSITE" id="PS51332"/>
    </source>
</evidence>